<accession>A0A9P5HAS7</accession>
<feature type="transmembrane region" description="Helical" evidence="5">
    <location>
        <begin position="520"/>
        <end position="541"/>
    </location>
</feature>
<dbReference type="OrthoDB" id="2213137at2759"/>
<gene>
    <name evidence="7" type="ORF">G7Z17_g7821</name>
</gene>
<evidence type="ECO:0000256" key="4">
    <source>
        <dbReference type="SAM" id="MobiDB-lite"/>
    </source>
</evidence>
<evidence type="ECO:0000256" key="1">
    <source>
        <dbReference type="ARBA" id="ARBA00004141"/>
    </source>
</evidence>
<dbReference type="InterPro" id="IPR036259">
    <property type="entry name" value="MFS_trans_sf"/>
</dbReference>
<name>A0A9P5HAS7_9HYPO</name>
<evidence type="ECO:0000313" key="7">
    <source>
        <dbReference type="EMBL" id="KAF7547320.1"/>
    </source>
</evidence>
<keyword evidence="8" id="KW-1185">Reference proteome</keyword>
<dbReference type="Gene3D" id="1.20.1250.20">
    <property type="entry name" value="MFS general substrate transporter like domains"/>
    <property type="match status" value="1"/>
</dbReference>
<organism evidence="7 8">
    <name type="scientific">Cylindrodendrum hubeiense</name>
    <dbReference type="NCBI Taxonomy" id="595255"/>
    <lineage>
        <taxon>Eukaryota</taxon>
        <taxon>Fungi</taxon>
        <taxon>Dikarya</taxon>
        <taxon>Ascomycota</taxon>
        <taxon>Pezizomycotina</taxon>
        <taxon>Sordariomycetes</taxon>
        <taxon>Hypocreomycetidae</taxon>
        <taxon>Hypocreales</taxon>
        <taxon>Nectriaceae</taxon>
        <taxon>Cylindrodendrum</taxon>
    </lineage>
</organism>
<dbReference type="InterPro" id="IPR020846">
    <property type="entry name" value="MFS_dom"/>
</dbReference>
<comment type="similarity">
    <text evidence="2">Belongs to the major facilitator superfamily. Monocarboxylate porter (TC 2.A.1.13) family.</text>
</comment>
<comment type="caution">
    <text evidence="7">The sequence shown here is derived from an EMBL/GenBank/DDBJ whole genome shotgun (WGS) entry which is preliminary data.</text>
</comment>
<dbReference type="Proteomes" id="UP000722485">
    <property type="component" value="Unassembled WGS sequence"/>
</dbReference>
<dbReference type="PROSITE" id="PS50850">
    <property type="entry name" value="MFS"/>
    <property type="match status" value="1"/>
</dbReference>
<keyword evidence="3" id="KW-0325">Glycoprotein</keyword>
<evidence type="ECO:0000256" key="5">
    <source>
        <dbReference type="SAM" id="Phobius"/>
    </source>
</evidence>
<feature type="transmembrane region" description="Helical" evidence="5">
    <location>
        <begin position="349"/>
        <end position="369"/>
    </location>
</feature>
<feature type="region of interest" description="Disordered" evidence="4">
    <location>
        <begin position="1"/>
        <end position="23"/>
    </location>
</feature>
<dbReference type="AlphaFoldDB" id="A0A9P5HAS7"/>
<feature type="transmembrane region" description="Helical" evidence="5">
    <location>
        <begin position="416"/>
        <end position="436"/>
    </location>
</feature>
<dbReference type="EMBL" id="JAANBB010000182">
    <property type="protein sequence ID" value="KAF7547320.1"/>
    <property type="molecule type" value="Genomic_DNA"/>
</dbReference>
<dbReference type="GO" id="GO:0016020">
    <property type="term" value="C:membrane"/>
    <property type="evidence" value="ECO:0007669"/>
    <property type="project" value="UniProtKB-SubCell"/>
</dbReference>
<feature type="transmembrane region" description="Helical" evidence="5">
    <location>
        <begin position="457"/>
        <end position="477"/>
    </location>
</feature>
<keyword evidence="5" id="KW-0472">Membrane</keyword>
<comment type="subcellular location">
    <subcellularLocation>
        <location evidence="1">Membrane</location>
        <topology evidence="1">Multi-pass membrane protein</topology>
    </subcellularLocation>
</comment>
<dbReference type="SUPFAM" id="SSF103473">
    <property type="entry name" value="MFS general substrate transporter"/>
    <property type="match status" value="1"/>
</dbReference>
<feature type="transmembrane region" description="Helical" evidence="5">
    <location>
        <begin position="553"/>
        <end position="573"/>
    </location>
</feature>
<dbReference type="InterPro" id="IPR050327">
    <property type="entry name" value="Proton-linked_MCT"/>
</dbReference>
<protein>
    <recommendedName>
        <fullName evidence="6">Major facilitator superfamily (MFS) profile domain-containing protein</fullName>
    </recommendedName>
</protein>
<feature type="transmembrane region" description="Helical" evidence="5">
    <location>
        <begin position="317"/>
        <end position="337"/>
    </location>
</feature>
<sequence>MRGARNSRLVPGAGRPGPLVGSVGSANPALLPVARGSGARERPREKAVCGKVRHPARSSCHLWRAPPTRSTQGGKGPGWGMLWLTTRHLPAIGAGSGRLLLVFAGRQIGLRMRGYPTLTNGAHPHGQHQPELFPPSTMYPDDVEKKAGRPTVRPTVVSENQVLAATISNTNAPPPPVPDDDTFNPPDGGFLAWSQVFAGILINCIAWGFPASFGVFQLYYKESLNLPSSQISWIGSAQTFLTFAVCGPAGRLADAGYTRETMLVGSFLAVFGTFMTSLCKQYWQIFLAQGICTGMGMGIIFMPAVSVVSSYFKKKKAFALAVAAMGTGFGSLIFPATLQYLIPQIGFPWAVRCAGFVALVMIIMANLIMKPYLPPRRSGPLVEWEAFRELPYLFFSLGAFLNFYALYFGFFYINLYARNVIGFTSVEAVGLLLIVNGMGIPARPVVGYLADYHIGPINTYLVGMTLVAGMVYAWIGVTTRTGMYVFCVFFGLANGACQGTFVGANASLTKDPQKLGTRFGMIQTMSAFASLAGAPTAGAIIDKSNGKFIWAQVWGGTVIITAALFISASRIAATGWKFKAKI</sequence>
<feature type="transmembrane region" description="Helical" evidence="5">
    <location>
        <begin position="196"/>
        <end position="219"/>
    </location>
</feature>
<evidence type="ECO:0000256" key="2">
    <source>
        <dbReference type="ARBA" id="ARBA00006727"/>
    </source>
</evidence>
<feature type="transmembrane region" description="Helical" evidence="5">
    <location>
        <begin position="284"/>
        <end position="305"/>
    </location>
</feature>
<feature type="transmembrane region" description="Helical" evidence="5">
    <location>
        <begin position="483"/>
        <end position="508"/>
    </location>
</feature>
<feature type="domain" description="Major facilitator superfamily (MFS) profile" evidence="6">
    <location>
        <begin position="192"/>
        <end position="582"/>
    </location>
</feature>
<dbReference type="InterPro" id="IPR011701">
    <property type="entry name" value="MFS"/>
</dbReference>
<dbReference type="Pfam" id="PF07690">
    <property type="entry name" value="MFS_1"/>
    <property type="match status" value="1"/>
</dbReference>
<evidence type="ECO:0000313" key="8">
    <source>
        <dbReference type="Proteomes" id="UP000722485"/>
    </source>
</evidence>
<dbReference type="PANTHER" id="PTHR11360:SF130">
    <property type="entry name" value="MAJOR FACILITATOR SUPERFAMILY (MFS) PROFILE DOMAIN-CONTAINING PROTEIN-RELATED"/>
    <property type="match status" value="1"/>
</dbReference>
<evidence type="ECO:0000259" key="6">
    <source>
        <dbReference type="PROSITE" id="PS50850"/>
    </source>
</evidence>
<feature type="transmembrane region" description="Helical" evidence="5">
    <location>
        <begin position="390"/>
        <end position="410"/>
    </location>
</feature>
<proteinExistence type="inferred from homology"/>
<dbReference type="GO" id="GO:0022857">
    <property type="term" value="F:transmembrane transporter activity"/>
    <property type="evidence" value="ECO:0007669"/>
    <property type="project" value="InterPro"/>
</dbReference>
<feature type="transmembrane region" description="Helical" evidence="5">
    <location>
        <begin position="231"/>
        <end position="249"/>
    </location>
</feature>
<evidence type="ECO:0000256" key="3">
    <source>
        <dbReference type="ARBA" id="ARBA00023180"/>
    </source>
</evidence>
<keyword evidence="5" id="KW-1133">Transmembrane helix</keyword>
<dbReference type="PANTHER" id="PTHR11360">
    <property type="entry name" value="MONOCARBOXYLATE TRANSPORTER"/>
    <property type="match status" value="1"/>
</dbReference>
<reference evidence="7" key="1">
    <citation type="submission" date="2020-03" db="EMBL/GenBank/DDBJ databases">
        <title>Draft Genome Sequence of Cylindrodendrum hubeiense.</title>
        <authorList>
            <person name="Buettner E."/>
            <person name="Kellner H."/>
        </authorList>
    </citation>
    <scope>NUCLEOTIDE SEQUENCE</scope>
    <source>
        <strain evidence="7">IHI 201604</strain>
    </source>
</reference>
<keyword evidence="5" id="KW-0812">Transmembrane</keyword>